<dbReference type="InterPro" id="IPR010766">
    <property type="entry name" value="DRTGG"/>
</dbReference>
<dbReference type="OrthoDB" id="9800356at2"/>
<dbReference type="EMBL" id="MZGX01000011">
    <property type="protein sequence ID" value="OPX44114.1"/>
    <property type="molecule type" value="Genomic_DNA"/>
</dbReference>
<evidence type="ECO:0000313" key="3">
    <source>
        <dbReference type="Proteomes" id="UP000191554"/>
    </source>
</evidence>
<dbReference type="Pfam" id="PF07085">
    <property type="entry name" value="DRTGG"/>
    <property type="match status" value="1"/>
</dbReference>
<evidence type="ECO:0000259" key="1">
    <source>
        <dbReference type="Pfam" id="PF07085"/>
    </source>
</evidence>
<dbReference type="Gene3D" id="3.40.1390.20">
    <property type="entry name" value="HprK N-terminal domain-like"/>
    <property type="match status" value="1"/>
</dbReference>
<name>A0A1V4SJX0_RUMHU</name>
<dbReference type="AlphaFoldDB" id="A0A1V4SJX0"/>
<dbReference type="InterPro" id="IPR028979">
    <property type="entry name" value="Ser_kin/Pase_Hpr-like_N_sf"/>
</dbReference>
<proteinExistence type="predicted"/>
<reference evidence="2 3" key="1">
    <citation type="submission" date="2017-03" db="EMBL/GenBank/DDBJ databases">
        <title>Genome sequence of Clostridium hungatei DSM 14427.</title>
        <authorList>
            <person name="Poehlein A."/>
            <person name="Daniel R."/>
        </authorList>
    </citation>
    <scope>NUCLEOTIDE SEQUENCE [LARGE SCALE GENOMIC DNA]</scope>
    <source>
        <strain evidence="2 3">DSM 14427</strain>
    </source>
</reference>
<protein>
    <submittedName>
        <fullName evidence="2">DRTGG domain protein</fullName>
    </submittedName>
</protein>
<dbReference type="RefSeq" id="WP_080064347.1">
    <property type="nucleotide sequence ID" value="NZ_MZGX01000011.1"/>
</dbReference>
<comment type="caution">
    <text evidence="2">The sequence shown here is derived from an EMBL/GenBank/DDBJ whole genome shotgun (WGS) entry which is preliminary data.</text>
</comment>
<dbReference type="STRING" id="48256.CLHUN_19130"/>
<gene>
    <name evidence="2" type="ORF">CLHUN_19130</name>
</gene>
<organism evidence="2 3">
    <name type="scientific">Ruminiclostridium hungatei</name>
    <name type="common">Clostridium hungatei</name>
    <dbReference type="NCBI Taxonomy" id="48256"/>
    <lineage>
        <taxon>Bacteria</taxon>
        <taxon>Bacillati</taxon>
        <taxon>Bacillota</taxon>
        <taxon>Clostridia</taxon>
        <taxon>Eubacteriales</taxon>
        <taxon>Oscillospiraceae</taxon>
        <taxon>Ruminiclostridium</taxon>
    </lineage>
</organism>
<feature type="domain" description="DRTGG" evidence="1">
    <location>
        <begin position="5"/>
        <end position="108"/>
    </location>
</feature>
<sequence length="112" mass="12191">MNVGDLIKIISGELLTDNISALETQVDNLYICDLLSWVMSHAQKGDAWITVLTNVNVPAVALMTEVACVIIPEGIKVEQLTLKRANENGIIIAGTALNSFEISRKIIQSELL</sequence>
<keyword evidence="3" id="KW-1185">Reference proteome</keyword>
<dbReference type="SUPFAM" id="SSF75138">
    <property type="entry name" value="HprK N-terminal domain-like"/>
    <property type="match status" value="1"/>
</dbReference>
<dbReference type="Proteomes" id="UP000191554">
    <property type="component" value="Unassembled WGS sequence"/>
</dbReference>
<evidence type="ECO:0000313" key="2">
    <source>
        <dbReference type="EMBL" id="OPX44114.1"/>
    </source>
</evidence>
<accession>A0A1V4SJX0</accession>